<dbReference type="EMBL" id="CAMXCT010000125">
    <property type="protein sequence ID" value="CAI3974244.1"/>
    <property type="molecule type" value="Genomic_DNA"/>
</dbReference>
<dbReference type="EMBL" id="CAMXCT020000125">
    <property type="protein sequence ID" value="CAL1127619.1"/>
    <property type="molecule type" value="Genomic_DNA"/>
</dbReference>
<protein>
    <submittedName>
        <fullName evidence="2">Uncharacterized protein</fullName>
    </submittedName>
</protein>
<gene>
    <name evidence="2" type="ORF">C1SCF055_LOCUS2664</name>
</gene>
<reference evidence="2" key="1">
    <citation type="submission" date="2022-10" db="EMBL/GenBank/DDBJ databases">
        <authorList>
            <person name="Chen Y."/>
            <person name="Dougan E. K."/>
            <person name="Chan C."/>
            <person name="Rhodes N."/>
            <person name="Thang M."/>
        </authorList>
    </citation>
    <scope>NUCLEOTIDE SEQUENCE</scope>
</reference>
<keyword evidence="4" id="KW-1185">Reference proteome</keyword>
<dbReference type="AlphaFoldDB" id="A0A9P1BIW0"/>
<dbReference type="Proteomes" id="UP001152797">
    <property type="component" value="Unassembled WGS sequence"/>
</dbReference>
<evidence type="ECO:0000313" key="4">
    <source>
        <dbReference type="Proteomes" id="UP001152797"/>
    </source>
</evidence>
<evidence type="ECO:0000313" key="3">
    <source>
        <dbReference type="EMBL" id="CAL1127619.1"/>
    </source>
</evidence>
<feature type="region of interest" description="Disordered" evidence="1">
    <location>
        <begin position="1"/>
        <end position="87"/>
    </location>
</feature>
<organism evidence="2">
    <name type="scientific">Cladocopium goreaui</name>
    <dbReference type="NCBI Taxonomy" id="2562237"/>
    <lineage>
        <taxon>Eukaryota</taxon>
        <taxon>Sar</taxon>
        <taxon>Alveolata</taxon>
        <taxon>Dinophyceae</taxon>
        <taxon>Suessiales</taxon>
        <taxon>Symbiodiniaceae</taxon>
        <taxon>Cladocopium</taxon>
    </lineage>
</organism>
<feature type="compositionally biased region" description="Low complexity" evidence="1">
    <location>
        <begin position="72"/>
        <end position="87"/>
    </location>
</feature>
<reference evidence="3" key="2">
    <citation type="submission" date="2024-04" db="EMBL/GenBank/DDBJ databases">
        <authorList>
            <person name="Chen Y."/>
            <person name="Shah S."/>
            <person name="Dougan E. K."/>
            <person name="Thang M."/>
            <person name="Chan C."/>
        </authorList>
    </citation>
    <scope>NUCLEOTIDE SEQUENCE [LARGE SCALE GENOMIC DNA]</scope>
</reference>
<proteinExistence type="predicted"/>
<feature type="region of interest" description="Disordered" evidence="1">
    <location>
        <begin position="101"/>
        <end position="148"/>
    </location>
</feature>
<comment type="caution">
    <text evidence="2">The sequence shown here is derived from an EMBL/GenBank/DDBJ whole genome shotgun (WGS) entry which is preliminary data.</text>
</comment>
<sequence length="198" mass="20672">MDAMKVVTVIQRSDDKHARGANTNDEATNESYEYASGEEIHVNNPYGNSSESGPKGTKDSDQQQASEADAGPATVQGVPATATAAGPAAVQQPVAAAFGGASATRLQKEPPFAPPEGDYGDETERETMTDLIYRSPSSGPGTPDFGFQEVDTDFVSKAAAHLKAQLSGDQACVRLKEELAEMEAAKATAEARAPARTP</sequence>
<name>A0A9P1BIW0_9DINO</name>
<evidence type="ECO:0000256" key="1">
    <source>
        <dbReference type="SAM" id="MobiDB-lite"/>
    </source>
</evidence>
<dbReference type="EMBL" id="CAMXCT030000125">
    <property type="protein sequence ID" value="CAL4761556.1"/>
    <property type="molecule type" value="Genomic_DNA"/>
</dbReference>
<accession>A0A9P1BIW0</accession>
<evidence type="ECO:0000313" key="2">
    <source>
        <dbReference type="EMBL" id="CAI3974244.1"/>
    </source>
</evidence>
<feature type="compositionally biased region" description="Polar residues" evidence="1">
    <location>
        <begin position="21"/>
        <end position="31"/>
    </location>
</feature>